<proteinExistence type="inferred from homology"/>
<sequence length="199" mass="23108">MAQRFFNLVLLPRIRDDITEYKRLNFHLFMALRKALFKPAAFFKGILLPLCESGTCVLREAIIIASVLLKNSIPMLHSAAAILKIAEMEYNGANSIFLRSLLDKKYALPYRVIDAVVFHFLRFQQDRRDLPVLWHQSLLTFVQRYKEDMSSEQKEALVELLRAHTHHQITAEVRRELIHSRCRGDAEGRRGEMEIEGDG</sequence>
<dbReference type="PANTHER" id="PTHR12821:SF0">
    <property type="entry name" value="BYSTIN"/>
    <property type="match status" value="1"/>
</dbReference>
<evidence type="ECO:0000256" key="1">
    <source>
        <dbReference type="ARBA" id="ARBA00007114"/>
    </source>
</evidence>
<dbReference type="GO" id="GO:0005737">
    <property type="term" value="C:cytoplasm"/>
    <property type="evidence" value="ECO:0007669"/>
    <property type="project" value="TreeGrafter"/>
</dbReference>
<dbReference type="Pfam" id="PF05291">
    <property type="entry name" value="Bystin"/>
    <property type="match status" value="1"/>
</dbReference>
<comment type="similarity">
    <text evidence="1">Belongs to the bystin family.</text>
</comment>
<organism evidence="2 3">
    <name type="scientific">Ridgeia piscesae</name>
    <name type="common">Tubeworm</name>
    <dbReference type="NCBI Taxonomy" id="27915"/>
    <lineage>
        <taxon>Eukaryota</taxon>
        <taxon>Metazoa</taxon>
        <taxon>Spiralia</taxon>
        <taxon>Lophotrochozoa</taxon>
        <taxon>Annelida</taxon>
        <taxon>Polychaeta</taxon>
        <taxon>Sedentaria</taxon>
        <taxon>Canalipalpata</taxon>
        <taxon>Sabellida</taxon>
        <taxon>Siboglinidae</taxon>
        <taxon>Ridgeia</taxon>
    </lineage>
</organism>
<dbReference type="PANTHER" id="PTHR12821">
    <property type="entry name" value="BYSTIN"/>
    <property type="match status" value="1"/>
</dbReference>
<dbReference type="AlphaFoldDB" id="A0AAD9UIA9"/>
<dbReference type="GO" id="GO:0030688">
    <property type="term" value="C:preribosome, small subunit precursor"/>
    <property type="evidence" value="ECO:0007669"/>
    <property type="project" value="TreeGrafter"/>
</dbReference>
<evidence type="ECO:0000313" key="3">
    <source>
        <dbReference type="Proteomes" id="UP001209878"/>
    </source>
</evidence>
<gene>
    <name evidence="2" type="ORF">NP493_74g00037</name>
</gene>
<comment type="caution">
    <text evidence="2">The sequence shown here is derived from an EMBL/GenBank/DDBJ whole genome shotgun (WGS) entry which is preliminary data.</text>
</comment>
<protein>
    <recommendedName>
        <fullName evidence="4">Bystin</fullName>
    </recommendedName>
</protein>
<evidence type="ECO:0008006" key="4">
    <source>
        <dbReference type="Google" id="ProtNLM"/>
    </source>
</evidence>
<evidence type="ECO:0000313" key="2">
    <source>
        <dbReference type="EMBL" id="KAK2190598.1"/>
    </source>
</evidence>
<dbReference type="GO" id="GO:0005730">
    <property type="term" value="C:nucleolus"/>
    <property type="evidence" value="ECO:0007669"/>
    <property type="project" value="TreeGrafter"/>
</dbReference>
<dbReference type="EMBL" id="JAODUO010000074">
    <property type="protein sequence ID" value="KAK2190598.1"/>
    <property type="molecule type" value="Genomic_DNA"/>
</dbReference>
<dbReference type="GO" id="GO:0030515">
    <property type="term" value="F:snoRNA binding"/>
    <property type="evidence" value="ECO:0007669"/>
    <property type="project" value="TreeGrafter"/>
</dbReference>
<accession>A0AAD9UIA9</accession>
<dbReference type="Proteomes" id="UP001209878">
    <property type="component" value="Unassembled WGS sequence"/>
</dbReference>
<keyword evidence="3" id="KW-1185">Reference proteome</keyword>
<dbReference type="InterPro" id="IPR007955">
    <property type="entry name" value="Bystin"/>
</dbReference>
<name>A0AAD9UIA9_RIDPI</name>
<reference evidence="2" key="1">
    <citation type="journal article" date="2023" name="Mol. Biol. Evol.">
        <title>Third-Generation Sequencing Reveals the Adaptive Role of the Epigenome in Three Deep-Sea Polychaetes.</title>
        <authorList>
            <person name="Perez M."/>
            <person name="Aroh O."/>
            <person name="Sun Y."/>
            <person name="Lan Y."/>
            <person name="Juniper S.K."/>
            <person name="Young C.R."/>
            <person name="Angers B."/>
            <person name="Qian P.Y."/>
        </authorList>
    </citation>
    <scope>NUCLEOTIDE SEQUENCE</scope>
    <source>
        <strain evidence="2">R07B-5</strain>
    </source>
</reference>
<dbReference type="GO" id="GO:0006364">
    <property type="term" value="P:rRNA processing"/>
    <property type="evidence" value="ECO:0007669"/>
    <property type="project" value="TreeGrafter"/>
</dbReference>